<dbReference type="AlphaFoldDB" id="A0A511FLL9"/>
<feature type="region of interest" description="Disordered" evidence="1">
    <location>
        <begin position="31"/>
        <end position="56"/>
    </location>
</feature>
<protein>
    <recommendedName>
        <fullName evidence="2">DUF58 domain-containing protein</fullName>
    </recommendedName>
</protein>
<gene>
    <name evidence="3" type="ORF">ATR01nite_12010</name>
</gene>
<sequence>MLTGWADALAQSAFSPTFFLRKVLGRSAERHHSGPTAAFTSPSGLQPDAPAGATLQGHASGIANQASSLAARLPDLVLQADHIAATLYAGQHGQRRAGWGDTFWQYRQAQPGEPATHIDWRQSARSTHAYVRETEAESAQTILLWCDLSPSMQWRSASSLPEKRDRAVLLQLAMAALLLRNGERVRLLAPSGMAPLPASGTPLERLALGLAHMEASSVTHPAGALPPVTLVPRHAHILIASDFLCADEALVPCLRHMAGLPARAHLIQIADPAELSLPYQGRVEFEGLEQEAPVDLPHVQTLRQDYESLVTARNTALAAQAATYGHDLVLHCTQDAALPTLLALHGLISGRPGSHREGRHI</sequence>
<reference evidence="3 4" key="1">
    <citation type="submission" date="2019-07" db="EMBL/GenBank/DDBJ databases">
        <title>Whole genome shotgun sequence of Acetobacter tropicalis NBRC 16470.</title>
        <authorList>
            <person name="Hosoyama A."/>
            <person name="Uohara A."/>
            <person name="Ohji S."/>
            <person name="Ichikawa N."/>
        </authorList>
    </citation>
    <scope>NUCLEOTIDE SEQUENCE [LARGE SCALE GENOMIC DNA]</scope>
    <source>
        <strain evidence="3 4">NBRC 16470</strain>
    </source>
</reference>
<dbReference type="Pfam" id="PF01882">
    <property type="entry name" value="DUF58"/>
    <property type="match status" value="1"/>
</dbReference>
<dbReference type="PANTHER" id="PTHR33608:SF6">
    <property type="entry name" value="BLL2464 PROTEIN"/>
    <property type="match status" value="1"/>
</dbReference>
<organism evidence="3 4">
    <name type="scientific">Acetobacter tropicalis</name>
    <dbReference type="NCBI Taxonomy" id="104102"/>
    <lineage>
        <taxon>Bacteria</taxon>
        <taxon>Pseudomonadati</taxon>
        <taxon>Pseudomonadota</taxon>
        <taxon>Alphaproteobacteria</taxon>
        <taxon>Acetobacterales</taxon>
        <taxon>Acetobacteraceae</taxon>
        <taxon>Acetobacter</taxon>
    </lineage>
</organism>
<name>A0A511FLL9_9PROT</name>
<evidence type="ECO:0000313" key="3">
    <source>
        <dbReference type="EMBL" id="GEL50126.1"/>
    </source>
</evidence>
<dbReference type="Proteomes" id="UP000321800">
    <property type="component" value="Unassembled WGS sequence"/>
</dbReference>
<feature type="domain" description="DUF58" evidence="2">
    <location>
        <begin position="105"/>
        <end position="313"/>
    </location>
</feature>
<comment type="caution">
    <text evidence="3">The sequence shown here is derived from an EMBL/GenBank/DDBJ whole genome shotgun (WGS) entry which is preliminary data.</text>
</comment>
<dbReference type="EMBL" id="BJVR01000008">
    <property type="protein sequence ID" value="GEL50126.1"/>
    <property type="molecule type" value="Genomic_DNA"/>
</dbReference>
<proteinExistence type="predicted"/>
<evidence type="ECO:0000256" key="1">
    <source>
        <dbReference type="SAM" id="MobiDB-lite"/>
    </source>
</evidence>
<accession>A0A511FLL9</accession>
<dbReference type="InterPro" id="IPR002881">
    <property type="entry name" value="DUF58"/>
</dbReference>
<dbReference type="PANTHER" id="PTHR33608">
    <property type="entry name" value="BLL2464 PROTEIN"/>
    <property type="match status" value="1"/>
</dbReference>
<evidence type="ECO:0000313" key="4">
    <source>
        <dbReference type="Proteomes" id="UP000321800"/>
    </source>
</evidence>
<evidence type="ECO:0000259" key="2">
    <source>
        <dbReference type="Pfam" id="PF01882"/>
    </source>
</evidence>